<comment type="function">
    <text evidence="10">Catalyzes the reversible formation of acyl-phosphate (acyl-PO(4)) from acyl-[acyl-carrier-protein] (acyl-ACP). This enzyme utilizes acyl-ACP as fatty acyl donor, but not acyl-CoA.</text>
</comment>
<evidence type="ECO:0000256" key="4">
    <source>
        <dbReference type="ARBA" id="ARBA00022679"/>
    </source>
</evidence>
<organism evidence="11 12">
    <name type="scientific">Thiopseudomonas alkaliphila</name>
    <dbReference type="NCBI Taxonomy" id="1697053"/>
    <lineage>
        <taxon>Bacteria</taxon>
        <taxon>Pseudomonadati</taxon>
        <taxon>Pseudomonadota</taxon>
        <taxon>Gammaproteobacteria</taxon>
        <taxon>Pseudomonadales</taxon>
        <taxon>Pseudomonadaceae</taxon>
        <taxon>Thiopseudomonas</taxon>
    </lineage>
</organism>
<comment type="catalytic activity">
    <reaction evidence="1 10">
        <text>a fatty acyl-[ACP] + phosphate = an acyl phosphate + holo-[ACP]</text>
        <dbReference type="Rhea" id="RHEA:42292"/>
        <dbReference type="Rhea" id="RHEA-COMP:9685"/>
        <dbReference type="Rhea" id="RHEA-COMP:14125"/>
        <dbReference type="ChEBI" id="CHEBI:43474"/>
        <dbReference type="ChEBI" id="CHEBI:59918"/>
        <dbReference type="ChEBI" id="CHEBI:64479"/>
        <dbReference type="ChEBI" id="CHEBI:138651"/>
        <dbReference type="EC" id="2.3.1.274"/>
    </reaction>
</comment>
<dbReference type="EMBL" id="JACANB010000001">
    <property type="protein sequence ID" value="MDM1695161.1"/>
    <property type="molecule type" value="Genomic_DNA"/>
</dbReference>
<dbReference type="Gene3D" id="3.40.718.10">
    <property type="entry name" value="Isopropylmalate Dehydrogenase"/>
    <property type="match status" value="1"/>
</dbReference>
<keyword evidence="3 10" id="KW-0444">Lipid biosynthesis</keyword>
<keyword evidence="11" id="KW-0012">Acyltransferase</keyword>
<dbReference type="PANTHER" id="PTHR30100:SF1">
    <property type="entry name" value="PHOSPHATE ACYLTRANSFERASE"/>
    <property type="match status" value="1"/>
</dbReference>
<proteinExistence type="inferred from homology"/>
<evidence type="ECO:0000256" key="1">
    <source>
        <dbReference type="ARBA" id="ARBA00001232"/>
    </source>
</evidence>
<evidence type="ECO:0000313" key="12">
    <source>
        <dbReference type="Proteomes" id="UP001173465"/>
    </source>
</evidence>
<evidence type="ECO:0000256" key="10">
    <source>
        <dbReference type="HAMAP-Rule" id="MF_00019"/>
    </source>
</evidence>
<dbReference type="InterPro" id="IPR012281">
    <property type="entry name" value="Phospholipid_synth_PlsX-like"/>
</dbReference>
<evidence type="ECO:0000256" key="2">
    <source>
        <dbReference type="ARBA" id="ARBA00022490"/>
    </source>
</evidence>
<dbReference type="RefSeq" id="WP_080995460.1">
    <property type="nucleotide sequence ID" value="NZ_CP012358.1"/>
</dbReference>
<comment type="similarity">
    <text evidence="10">Belongs to the PlsX family.</text>
</comment>
<keyword evidence="4 10" id="KW-0808">Transferase</keyword>
<dbReference type="EC" id="2.3.1.274" evidence="8 10"/>
<keyword evidence="5 10" id="KW-0443">Lipid metabolism</keyword>
<dbReference type="GO" id="GO:0005737">
    <property type="term" value="C:cytoplasm"/>
    <property type="evidence" value="ECO:0007669"/>
    <property type="project" value="UniProtKB-SubCell"/>
</dbReference>
<evidence type="ECO:0000256" key="6">
    <source>
        <dbReference type="ARBA" id="ARBA00023209"/>
    </source>
</evidence>
<dbReference type="PANTHER" id="PTHR30100">
    <property type="entry name" value="FATTY ACID/PHOSPHOLIPID SYNTHESIS PROTEIN PLSX"/>
    <property type="match status" value="1"/>
</dbReference>
<sequence length="347" mass="36900">MSALVVAVDAMGGDYGPRCTVPACLDSLKKNPALHIHLVGQQEAIEQELLLYPKADTSRLTLHFATESIAMDAVPSAVLRHHADTSMGVALELVNSGRAQAVVSAGNTGALMGLSKLILKMIPGIVRPAIMTAIPTRTGKSHLLDLGANVNCTAEHLYQFALLGALTTEASGLRRPKVALLNVGREQIKGNSQVKEAHELLKGLSSINYIGYIEGDDIFAGVADVVVCDGFVGNILLKATEGLAQMIGGRIRQELGRGIRAGLLAWLAAPVWRALQKDLAPERYNGAGMLGLNGIVIKSHGGAKREAFQYAIKAAVQAIEEDLPSYLQQHLHPLLEKCDGEKAACIE</sequence>
<dbReference type="NCBIfam" id="TIGR00182">
    <property type="entry name" value="plsX"/>
    <property type="match status" value="1"/>
</dbReference>
<evidence type="ECO:0000313" key="11">
    <source>
        <dbReference type="EMBL" id="MDM1695161.1"/>
    </source>
</evidence>
<evidence type="ECO:0000256" key="8">
    <source>
        <dbReference type="ARBA" id="ARBA00024069"/>
    </source>
</evidence>
<protein>
    <recommendedName>
        <fullName evidence="8 10">Phosphate acyltransferase</fullName>
        <ecNumber evidence="8 10">2.3.1.274</ecNumber>
    </recommendedName>
    <alternativeName>
        <fullName evidence="10">Acyl-ACP phosphotransacylase</fullName>
    </alternativeName>
    <alternativeName>
        <fullName evidence="10">Acyl-[acyl-carrier-protein]--phosphate acyltransferase</fullName>
    </alternativeName>
    <alternativeName>
        <fullName evidence="10">Phosphate-acyl-ACP acyltransferase</fullName>
    </alternativeName>
</protein>
<dbReference type="GeneID" id="93982784"/>
<dbReference type="SUPFAM" id="SSF53659">
    <property type="entry name" value="Isocitrate/Isopropylmalate dehydrogenase-like"/>
    <property type="match status" value="1"/>
</dbReference>
<gene>
    <name evidence="10 11" type="primary">plsX</name>
    <name evidence="11" type="ORF">HX099_00540</name>
</gene>
<dbReference type="Pfam" id="PF02504">
    <property type="entry name" value="FA_synthesis"/>
    <property type="match status" value="1"/>
</dbReference>
<name>A0AAW7DN95_9GAMM</name>
<comment type="caution">
    <text evidence="11">The sequence shown here is derived from an EMBL/GenBank/DDBJ whole genome shotgun (WGS) entry which is preliminary data.</text>
</comment>
<dbReference type="InterPro" id="IPR003664">
    <property type="entry name" value="FA_synthesis"/>
</dbReference>
<evidence type="ECO:0000256" key="5">
    <source>
        <dbReference type="ARBA" id="ARBA00023098"/>
    </source>
</evidence>
<keyword evidence="7 10" id="KW-1208">Phospholipid metabolism</keyword>
<dbReference type="GO" id="GO:0043811">
    <property type="term" value="F:phosphate:acyl-[acyl carrier protein] acyltransferase activity"/>
    <property type="evidence" value="ECO:0007669"/>
    <property type="project" value="UniProtKB-UniRule"/>
</dbReference>
<comment type="pathway">
    <text evidence="10">Lipid metabolism; phospholipid metabolism.</text>
</comment>
<dbReference type="Proteomes" id="UP001173465">
    <property type="component" value="Unassembled WGS sequence"/>
</dbReference>
<evidence type="ECO:0000256" key="7">
    <source>
        <dbReference type="ARBA" id="ARBA00023264"/>
    </source>
</evidence>
<dbReference type="HAMAP" id="MF_00019">
    <property type="entry name" value="PlsX"/>
    <property type="match status" value="1"/>
</dbReference>
<comment type="subunit">
    <text evidence="9 10">Homodimer. Probably interacts with PlsY.</text>
</comment>
<reference evidence="11" key="1">
    <citation type="submission" date="2020-06" db="EMBL/GenBank/DDBJ databases">
        <authorList>
            <person name="Dong N."/>
        </authorList>
    </citation>
    <scope>NUCLEOTIDE SEQUENCE</scope>
    <source>
        <strain evidence="11">DF46-2-2</strain>
    </source>
</reference>
<dbReference type="GO" id="GO:0006633">
    <property type="term" value="P:fatty acid biosynthetic process"/>
    <property type="evidence" value="ECO:0007669"/>
    <property type="project" value="UniProtKB-UniRule"/>
</dbReference>
<reference evidence="11" key="2">
    <citation type="journal article" date="2022" name="Sci. Total Environ.">
        <title>Prevalence, transmission, and molecular epidemiology of tet(X)-positive bacteria among humans, animals, and environmental niches in China: An epidemiological, and genomic-based study.</title>
        <authorList>
            <person name="Dong N."/>
            <person name="Zeng Y."/>
            <person name="Cai C."/>
            <person name="Sun C."/>
            <person name="Lu J."/>
            <person name="Liu C."/>
            <person name="Zhou H."/>
            <person name="Sun Q."/>
            <person name="Shu L."/>
            <person name="Wang H."/>
            <person name="Wang Y."/>
            <person name="Wang S."/>
            <person name="Wu C."/>
            <person name="Chan E.W."/>
            <person name="Chen G."/>
            <person name="Shen Z."/>
            <person name="Chen S."/>
            <person name="Zhang R."/>
        </authorList>
    </citation>
    <scope>NUCLEOTIDE SEQUENCE</scope>
    <source>
        <strain evidence="11">DF46-2-2</strain>
    </source>
</reference>
<accession>A0AAW7DN95</accession>
<keyword evidence="2 10" id="KW-0963">Cytoplasm</keyword>
<evidence type="ECO:0000256" key="3">
    <source>
        <dbReference type="ARBA" id="ARBA00022516"/>
    </source>
</evidence>
<comment type="subcellular location">
    <subcellularLocation>
        <location evidence="10">Cytoplasm</location>
    </subcellularLocation>
    <text evidence="10">Associated with the membrane possibly through PlsY.</text>
</comment>
<keyword evidence="6 10" id="KW-0594">Phospholipid biosynthesis</keyword>
<dbReference type="AlphaFoldDB" id="A0AAW7DN95"/>
<evidence type="ECO:0000256" key="9">
    <source>
        <dbReference type="ARBA" id="ARBA00046608"/>
    </source>
</evidence>
<dbReference type="GO" id="GO:0008654">
    <property type="term" value="P:phospholipid biosynthetic process"/>
    <property type="evidence" value="ECO:0007669"/>
    <property type="project" value="UniProtKB-KW"/>
</dbReference>
<dbReference type="PIRSF" id="PIRSF002465">
    <property type="entry name" value="Phsphlp_syn_PlsX"/>
    <property type="match status" value="1"/>
</dbReference>